<gene>
    <name evidence="5" type="primary">UL87</name>
    <name evidence="5" type="ORF">CCMVgp078</name>
</gene>
<dbReference type="RefSeq" id="NP_612720.1">
    <property type="nucleotide sequence ID" value="NC_003521.1"/>
</dbReference>
<feature type="compositionally biased region" description="Basic and acidic residues" evidence="2">
    <location>
        <begin position="547"/>
        <end position="559"/>
    </location>
</feature>
<evidence type="ECO:0000256" key="2">
    <source>
        <dbReference type="SAM" id="MobiDB-lite"/>
    </source>
</evidence>
<dbReference type="InterPro" id="IPR004285">
    <property type="entry name" value="Herpes_UL87_C"/>
</dbReference>
<dbReference type="GeneID" id="935485"/>
<name>Q8QS12_9BETA</name>
<evidence type="ECO:0000256" key="1">
    <source>
        <dbReference type="ARBA" id="ARBA00007679"/>
    </source>
</evidence>
<comment type="similarity">
    <text evidence="1">Belongs to the herpesviridae UL87 family.</text>
</comment>
<evidence type="ECO:0000259" key="4">
    <source>
        <dbReference type="Pfam" id="PF04532"/>
    </source>
</evidence>
<dbReference type="Pfam" id="PF03043">
    <property type="entry name" value="Herpes_UL87"/>
    <property type="match status" value="1"/>
</dbReference>
<accession>Q8QS12</accession>
<feature type="region of interest" description="Disordered" evidence="2">
    <location>
        <begin position="547"/>
        <end position="567"/>
    </location>
</feature>
<evidence type="ECO:0000313" key="7">
    <source>
        <dbReference type="Proteomes" id="UP000099188"/>
    </source>
</evidence>
<dbReference type="Pfam" id="PF04532">
    <property type="entry name" value="DUF587"/>
    <property type="match status" value="1"/>
</dbReference>
<feature type="region of interest" description="Disordered" evidence="2">
    <location>
        <begin position="396"/>
        <end position="476"/>
    </location>
</feature>
<feature type="compositionally biased region" description="Pro residues" evidence="2">
    <location>
        <begin position="989"/>
        <end position="1000"/>
    </location>
</feature>
<evidence type="ECO:0000313" key="5">
    <source>
        <dbReference type="EMBL" id="AAM00726.1"/>
    </source>
</evidence>
<feature type="region of interest" description="Disordered" evidence="2">
    <location>
        <begin position="981"/>
        <end position="1006"/>
    </location>
</feature>
<dbReference type="Proteomes" id="UP000099188">
    <property type="component" value="Segment"/>
</dbReference>
<feature type="domain" description="Herpesvirus UL87 N-terminal" evidence="4">
    <location>
        <begin position="9"/>
        <end position="235"/>
    </location>
</feature>
<protein>
    <submittedName>
        <fullName evidence="5">Protein UL87</fullName>
    </submittedName>
</protein>
<evidence type="ECO:0000259" key="3">
    <source>
        <dbReference type="Pfam" id="PF03043"/>
    </source>
</evidence>
<keyword evidence="7" id="KW-1185">Reference proteome</keyword>
<feature type="domain" description="Herpesvirus UL87 C-terminal" evidence="3">
    <location>
        <begin position="242"/>
        <end position="931"/>
    </location>
</feature>
<dbReference type="InterPro" id="IPR007618">
    <property type="entry name" value="Herpes_UL87_N"/>
</dbReference>
<dbReference type="EMBL" id="MZ151943">
    <property type="protein sequence ID" value="QXV67836.1"/>
    <property type="molecule type" value="Genomic_DNA"/>
</dbReference>
<dbReference type="OrthoDB" id="469at10239"/>
<organism evidence="5 7">
    <name type="scientific">Panine betaherpesvirus 2</name>
    <name type="common">Chimpanzee cytomegalovirus</name>
    <dbReference type="NCBI Taxonomy" id="188763"/>
    <lineage>
        <taxon>Viruses</taxon>
        <taxon>Duplodnaviria</taxon>
        <taxon>Heunggongvirae</taxon>
        <taxon>Peploviricota</taxon>
        <taxon>Herviviricetes</taxon>
        <taxon>Herpesvirales</taxon>
        <taxon>Orthoherpesviridae</taxon>
        <taxon>Betaherpesvirinae</taxon>
        <taxon>Cytomegalovirus</taxon>
        <taxon>Cytomegalovirus paninebeta2</taxon>
    </lineage>
</organism>
<dbReference type="KEGG" id="vg:935485"/>
<sequence length="1006" mass="111034">MAAPPRRAGRDALIVESPAARRVLNVPVHVNSYNLTQELSTGEDARFCRPRPVDAERVRAVFAALYRACPAHVRAEADRVKLVLGRLLLGPVAVPCYCDEWVTAGEEEDDDGAAARLLREHLAETAQFCRGPLLYVHRRCRCAGGGAQRPLAFSVMEGHVATHVFRGLLSLAEWNCQLPGLFCPCVVGGAAAAATERYALACLPRDLSLHMDDYPYLMVEIGRVLGVSEVDDYVGALSGYLGEAAAPRIQVHYKLLFGLNVRPQAPCALSATGDFFLLELQKLWLGVEYHNEVTAEFFGRVLAQLHRERGRVMMALRLPEQTVCHLSAFVLSRFKRQVLYFKLQVSYGKYKHAHASGLHPNLLCYRRLSVTFADTDTVWRNLFYVYYELSRDVSAGASAAPGEQKGKKTATKEEEGEQEEKNGESRGHHGEDDDEDEEYQRRHRLSSSGHGVGGRGRTQLLVAPPPPVTSLSGRSHDVAISVPPSSTSRLLGGGGGPLDAVAATAARAGSGRRGGAAAGKGQRDPSADRIRRYVCIISRLMFARYGERGRRQRQRRDGDADGSGAFDFTGQNLRRAYQEHRRRRHLAVQRFAPCRRKLIGGMEFAEVTGVSLDRIAVNAFNTNRVINMKAALSASSASCAGCCRLNRLPKNMTHSFVMYKHTFKEPACTVSTFVSNDAVYLNSLNVNIRGSYLEFLYSLGVYRLHVNIDHFFLPAVVCNSNSSLDVHGLEDQAVIRSERSRVYWTTNFPCMISHTNNVNVGWFKAATAIVPRVSGSDLEAILLKELSCIKNMRDVCIDYGLHRVFTQLELRNSYQIPFLSKQLILFIRVCLLKLHGREKRLYLDRLVFEAAQRGLFDYSKNLTAHTKIKHTCALIGSRLANNVPKILARNKKVKLDHLGRNANLLTVCRHVEANKISRVRLRVLVEVLSTLQGISGTPHTREVIRQTLFRLCGDAAGSGGGLFGASGQPSSETAVGADVIFASGLTSSSPPPPPSVPPSSPVDTRR</sequence>
<proteinExistence type="inferred from homology"/>
<feature type="compositionally biased region" description="Basic and acidic residues" evidence="2">
    <location>
        <begin position="404"/>
        <end position="431"/>
    </location>
</feature>
<dbReference type="EMBL" id="AF480884">
    <property type="protein sequence ID" value="AAM00726.1"/>
    <property type="molecule type" value="Genomic_DNA"/>
</dbReference>
<reference evidence="6" key="2">
    <citation type="submission" date="2021-05" db="EMBL/GenBank/DDBJ databases">
        <title>Cloning and multi-omic analysis of chimpanzee cytomegalovirus: a resource for comparative functional genomics.</title>
        <authorList>
            <person name="Phan Q.V."/>
        </authorList>
    </citation>
    <scope>NUCLEOTIDE SEQUENCE</scope>
    <source>
        <strain evidence="6">Heberling</strain>
    </source>
</reference>
<evidence type="ECO:0000313" key="6">
    <source>
        <dbReference type="EMBL" id="QXV67836.1"/>
    </source>
</evidence>
<reference evidence="5 7" key="1">
    <citation type="journal article" date="2003" name="J. Gen. Virol.">
        <title>The human cytomegalovirus genome revisited: comparison with the chimpanzee cytomegalovirus genome.</title>
        <authorList>
            <person name="Davison A.J."/>
            <person name="Dolan A."/>
            <person name="Akter P."/>
            <person name="Addison C."/>
            <person name="Dargan D.J."/>
            <person name="Alcendor D.J."/>
            <person name="McGeoch D.J."/>
            <person name="Hayward G.S."/>
        </authorList>
    </citation>
    <scope>NUCLEOTIDE SEQUENCE [LARGE SCALE GENOMIC DNA]</scope>
    <source>
        <strain evidence="5">Heberling</strain>
    </source>
</reference>